<dbReference type="EMBL" id="QQSY01000011">
    <property type="protein sequence ID" value="RDI96835.1"/>
    <property type="molecule type" value="Genomic_DNA"/>
</dbReference>
<dbReference type="Proteomes" id="UP000254711">
    <property type="component" value="Unassembled WGS sequence"/>
</dbReference>
<proteinExistence type="predicted"/>
<dbReference type="Gene3D" id="1.20.1270.180">
    <property type="match status" value="1"/>
</dbReference>
<name>A0A370K2E3_9GAMM</name>
<dbReference type="AlphaFoldDB" id="A0A370K2E3"/>
<evidence type="ECO:0000313" key="3">
    <source>
        <dbReference type="EMBL" id="RDI96835.1"/>
    </source>
</evidence>
<gene>
    <name evidence="3" type="ORF">DVT68_19990</name>
</gene>
<feature type="domain" description="Lysozyme inhibitor LprI-like N-terminal" evidence="2">
    <location>
        <begin position="34"/>
        <end position="128"/>
    </location>
</feature>
<organism evidence="3 4">
    <name type="scientific">Dyella solisilvae</name>
    <dbReference type="NCBI Taxonomy" id="1920168"/>
    <lineage>
        <taxon>Bacteria</taxon>
        <taxon>Pseudomonadati</taxon>
        <taxon>Pseudomonadota</taxon>
        <taxon>Gammaproteobacteria</taxon>
        <taxon>Lysobacterales</taxon>
        <taxon>Rhodanobacteraceae</taxon>
        <taxon>Dyella</taxon>
    </lineage>
</organism>
<dbReference type="OrthoDB" id="5958280at2"/>
<dbReference type="InterPro" id="IPR009739">
    <property type="entry name" value="LprI-like_N"/>
</dbReference>
<comment type="caution">
    <text evidence="3">The sequence shown here is derived from an EMBL/GenBank/DDBJ whole genome shotgun (WGS) entry which is preliminary data.</text>
</comment>
<protein>
    <submittedName>
        <fullName evidence="3">DUF1311 domain-containing protein</fullName>
    </submittedName>
</protein>
<sequence length="137" mass="14848">MLAAALLLWGLEGSVPAAQSVASVIRDCWKGRDHAAMSACVEARAREARENLRNAEMDARQAIQASTDEPGSPKYRSDALAALSHASSAFEEYVDKQCHFEATLASKGNGAEDVRWACIAVLSEERTQRMNSSRPVP</sequence>
<reference evidence="3 4" key="1">
    <citation type="submission" date="2018-07" db="EMBL/GenBank/DDBJ databases">
        <title>Dyella solisilvae sp. nov., isolated from the pine and broad-leaved mixed forest soil.</title>
        <authorList>
            <person name="Gao Z."/>
            <person name="Qiu L."/>
        </authorList>
    </citation>
    <scope>NUCLEOTIDE SEQUENCE [LARGE SCALE GENOMIC DNA]</scope>
    <source>
        <strain evidence="3 4">DHG54</strain>
    </source>
</reference>
<dbReference type="Pfam" id="PF07007">
    <property type="entry name" value="LprI"/>
    <property type="match status" value="1"/>
</dbReference>
<evidence type="ECO:0000259" key="2">
    <source>
        <dbReference type="Pfam" id="PF07007"/>
    </source>
</evidence>
<keyword evidence="4" id="KW-1185">Reference proteome</keyword>
<accession>A0A370K2E3</accession>
<feature type="region of interest" description="Disordered" evidence="1">
    <location>
        <begin position="55"/>
        <end position="75"/>
    </location>
</feature>
<evidence type="ECO:0000256" key="1">
    <source>
        <dbReference type="SAM" id="MobiDB-lite"/>
    </source>
</evidence>
<evidence type="ECO:0000313" key="4">
    <source>
        <dbReference type="Proteomes" id="UP000254711"/>
    </source>
</evidence>